<evidence type="ECO:0000256" key="12">
    <source>
        <dbReference type="ARBA" id="ARBA00023264"/>
    </source>
</evidence>
<dbReference type="InterPro" id="IPR016219">
    <property type="entry name" value="Phosphatid-EA_MeTrfase_fun"/>
</dbReference>
<evidence type="ECO:0000313" key="17">
    <source>
        <dbReference type="Proteomes" id="UP000076842"/>
    </source>
</evidence>
<evidence type="ECO:0000256" key="11">
    <source>
        <dbReference type="ARBA" id="ARBA00023209"/>
    </source>
</evidence>
<dbReference type="PROSITE" id="PS51598">
    <property type="entry name" value="SAM_CHO2"/>
    <property type="match status" value="1"/>
</dbReference>
<evidence type="ECO:0000256" key="10">
    <source>
        <dbReference type="ARBA" id="ARBA00023136"/>
    </source>
</evidence>
<keyword evidence="17" id="KW-1185">Reference proteome</keyword>
<evidence type="ECO:0000256" key="6">
    <source>
        <dbReference type="ARBA" id="ARBA00022692"/>
    </source>
</evidence>
<evidence type="ECO:0000256" key="5">
    <source>
        <dbReference type="ARBA" id="ARBA00022691"/>
    </source>
</evidence>
<feature type="compositionally biased region" description="Polar residues" evidence="15">
    <location>
        <begin position="1"/>
        <end position="21"/>
    </location>
</feature>
<feature type="region of interest" description="Disordered" evidence="15">
    <location>
        <begin position="1"/>
        <end position="31"/>
    </location>
</feature>
<keyword evidence="9 13" id="KW-0443">Lipid metabolism</keyword>
<dbReference type="HAMAP" id="MF_03217">
    <property type="entry name" value="PEMT"/>
    <property type="match status" value="1"/>
</dbReference>
<dbReference type="PANTHER" id="PTHR32138:SF0">
    <property type="entry name" value="PHOSPHATIDYLETHANOLAMINE N-METHYLTRANSFERASE"/>
    <property type="match status" value="1"/>
</dbReference>
<keyword evidence="7 13" id="KW-0256">Endoplasmic reticulum</keyword>
<evidence type="ECO:0000256" key="8">
    <source>
        <dbReference type="ARBA" id="ARBA00022989"/>
    </source>
</evidence>
<reference evidence="16 17" key="1">
    <citation type="journal article" date="2016" name="Mol. Biol. Evol.">
        <title>Comparative Genomics of Early-Diverging Mushroom-Forming Fungi Provides Insights into the Origins of Lignocellulose Decay Capabilities.</title>
        <authorList>
            <person name="Nagy L.G."/>
            <person name="Riley R."/>
            <person name="Tritt A."/>
            <person name="Adam C."/>
            <person name="Daum C."/>
            <person name="Floudas D."/>
            <person name="Sun H."/>
            <person name="Yadav J.S."/>
            <person name="Pangilinan J."/>
            <person name="Larsson K.H."/>
            <person name="Matsuura K."/>
            <person name="Barry K."/>
            <person name="Labutti K."/>
            <person name="Kuo R."/>
            <person name="Ohm R.A."/>
            <person name="Bhattacharya S.S."/>
            <person name="Shirouzu T."/>
            <person name="Yoshinaga Y."/>
            <person name="Martin F.M."/>
            <person name="Grigoriev I.V."/>
            <person name="Hibbett D.S."/>
        </authorList>
    </citation>
    <scope>NUCLEOTIDE SEQUENCE [LARGE SCALE GENOMIC DNA]</scope>
    <source>
        <strain evidence="16 17">HHB12733</strain>
    </source>
</reference>
<dbReference type="UniPathway" id="UPA00753"/>
<evidence type="ECO:0000256" key="7">
    <source>
        <dbReference type="ARBA" id="ARBA00022824"/>
    </source>
</evidence>
<feature type="compositionally biased region" description="Acidic residues" evidence="15">
    <location>
        <begin position="355"/>
        <end position="367"/>
    </location>
</feature>
<dbReference type="Proteomes" id="UP000076842">
    <property type="component" value="Unassembled WGS sequence"/>
</dbReference>
<dbReference type="FunCoup" id="A0A165D5V3">
    <property type="interactions" value="69"/>
</dbReference>
<dbReference type="InterPro" id="IPR007318">
    <property type="entry name" value="Phopholipid_MeTrfase"/>
</dbReference>
<dbReference type="GO" id="GO:0005789">
    <property type="term" value="C:endoplasmic reticulum membrane"/>
    <property type="evidence" value="ECO:0007669"/>
    <property type="project" value="UniProtKB-SubCell"/>
</dbReference>
<evidence type="ECO:0000313" key="16">
    <source>
        <dbReference type="EMBL" id="KZT52138.1"/>
    </source>
</evidence>
<dbReference type="AlphaFoldDB" id="A0A165D5V3"/>
<keyword evidence="2 13" id="KW-0444">Lipid biosynthesis</keyword>
<dbReference type="GO" id="GO:0032259">
    <property type="term" value="P:methylation"/>
    <property type="evidence" value="ECO:0007669"/>
    <property type="project" value="UniProtKB-KW"/>
</dbReference>
<keyword evidence="8 13" id="KW-1133">Transmembrane helix</keyword>
<feature type="transmembrane region" description="Helical" evidence="13 14">
    <location>
        <begin position="217"/>
        <end position="233"/>
    </location>
</feature>
<comment type="caution">
    <text evidence="13 14">Lacks conserved residue(s) required for the propagation of feature annotation.</text>
</comment>
<evidence type="ECO:0000256" key="9">
    <source>
        <dbReference type="ARBA" id="ARBA00023098"/>
    </source>
</evidence>
<comment type="catalytic activity">
    <reaction evidence="13 14">
        <text>a 1,2-diacyl-sn-glycero-3-phosphoethanolamine + S-adenosyl-L-methionine = a 1,2-diacyl-sn-glycero-3-phospho-N-methylethanolamine + S-adenosyl-L-homocysteine + H(+)</text>
        <dbReference type="Rhea" id="RHEA:11164"/>
        <dbReference type="ChEBI" id="CHEBI:15378"/>
        <dbReference type="ChEBI" id="CHEBI:57856"/>
        <dbReference type="ChEBI" id="CHEBI:59789"/>
        <dbReference type="ChEBI" id="CHEBI:64573"/>
        <dbReference type="ChEBI" id="CHEBI:64612"/>
        <dbReference type="EC" id="2.1.1.17"/>
    </reaction>
</comment>
<keyword evidence="6 13" id="KW-0812">Transmembrane</keyword>
<feature type="compositionally biased region" description="Polar residues" evidence="15">
    <location>
        <begin position="374"/>
        <end position="388"/>
    </location>
</feature>
<keyword evidence="4 13" id="KW-0808">Transferase</keyword>
<dbReference type="Pfam" id="PF04191">
    <property type="entry name" value="PEMT"/>
    <property type="match status" value="2"/>
</dbReference>
<dbReference type="PANTHER" id="PTHR32138">
    <property type="entry name" value="PHOSPHATIDYLETHANOLAMINE N-METHYLTRANSFERASE"/>
    <property type="match status" value="1"/>
</dbReference>
<evidence type="ECO:0000256" key="15">
    <source>
        <dbReference type="SAM" id="MobiDB-lite"/>
    </source>
</evidence>
<feature type="region of interest" description="Disordered" evidence="15">
    <location>
        <begin position="352"/>
        <end position="393"/>
    </location>
</feature>
<evidence type="ECO:0000256" key="3">
    <source>
        <dbReference type="ARBA" id="ARBA00022603"/>
    </source>
</evidence>
<evidence type="ECO:0000256" key="4">
    <source>
        <dbReference type="ARBA" id="ARBA00022679"/>
    </source>
</evidence>
<dbReference type="EMBL" id="KV424077">
    <property type="protein sequence ID" value="KZT52138.1"/>
    <property type="molecule type" value="Genomic_DNA"/>
</dbReference>
<evidence type="ECO:0000256" key="2">
    <source>
        <dbReference type="ARBA" id="ARBA00022516"/>
    </source>
</evidence>
<feature type="transmembrane region" description="Helical" evidence="13 14">
    <location>
        <begin position="185"/>
        <end position="205"/>
    </location>
</feature>
<dbReference type="PIRSF" id="PIRSF000383">
    <property type="entry name" value="PEAMT"/>
    <property type="match status" value="1"/>
</dbReference>
<dbReference type="EC" id="2.1.1.17" evidence="13 14"/>
<protein>
    <recommendedName>
        <fullName evidence="13 14">Phosphatidylethanolamine N-methyltransferase</fullName>
        <shortName evidence="13">PE methyltransferase</shortName>
        <shortName evidence="13 14">PEAMT</shortName>
        <shortName evidence="13">PEMT</shortName>
        <ecNumber evidence="13 14">2.1.1.17</ecNumber>
    </recommendedName>
</protein>
<proteinExistence type="inferred from homology"/>
<comment type="function">
    <text evidence="13 14">Catalyzes the first step of the methylation pathway of phosphatidylcholine biosynthesis, the SAM-dependent methylation of phosphatidylethanolamine (PE) to phosphatidylmonomethylethanolamine (PMME).</text>
</comment>
<name>A0A165D5V3_9BASI</name>
<dbReference type="OrthoDB" id="4583at2759"/>
<accession>A0A165D5V3</accession>
<keyword evidence="10 13" id="KW-0472">Membrane</keyword>
<evidence type="ECO:0000256" key="14">
    <source>
        <dbReference type="RuleBase" id="RU361122"/>
    </source>
</evidence>
<keyword evidence="3 13" id="KW-0489">Methyltransferase</keyword>
<feature type="transmembrane region" description="Helical" evidence="13 14">
    <location>
        <begin position="284"/>
        <end position="309"/>
    </location>
</feature>
<comment type="pathway">
    <text evidence="13 14">Phospholipid metabolism; phosphatidylcholine biosynthesis.</text>
</comment>
<sequence>MAAVPSAQQPTSGLKQRNTTKVADGSAIVDEPEQALEDDKPKEEIIWGKTPDGTVFRVPTTHDVLTSLFDPRQPKSHLDALTLFTLSAQIILFLVLPRNVSQTLFVLYFTFWRTAYDAGLGWVLTQQSKKKWIVREVKKRGWMDKKRRPQVAAWIQKQLAGKMGKDYDFDTLPIEYNTWLIFRQFVDIILLNDFVAYCMFAFSHFRVPNNLSMTMHVLRWICGFALIAFNWWVKTEAHHVVKDYGWYWGDVFFARGNLVFDGVFEMAPHPMYSVGYAGYYGLSLIVGSYTVMFVSLAAHAAQFGFLLYFENPHIARTYGQKKMIAQRTPLVKRRTEPIPGHRRSASSFSIADTPDITEAETTESEDEPREHESMTTPRSGRMTPSSKHSSMDEKPVEIVTQHDLMNRYFHKDAVILFNLDLLRSSDFTLVVLLGYALFLPLVLPRLSERGCLISFFVHALAWRLFHSFGLGLLLKAQSERKWIVRHFIKHYHFRGEEGAKRAIEEAFDNWKSMYNLSLCMTYTSFGALVLKTYHIPVNWTVGGELLRHTLGFFLVFLHIWTASESFKVLGLFGWFFGDFFIEDYPVQLDYSGIYRYLNNPEKSMSGAAVWGLSLLSGSKLVFALAVISHLAHWWFLSAVEMPHMKKLYGDSLRKEAGFTRTIRKVATKNAKLLESRLAKQAPEIKKVAEEVRETLEKAFEETADAFEEFLAKSQPKLVEVMQETRSLIEHSKSRLILPRVSSNLSSYDRTKYALTLLPPSDGPLRWHLGEPIHVRWNAPPNHSRRDWIGLYRLGANRSRAVTEVNSQGHWRPVVDEEWDGDTALHNERPGAAVQEDGEVVFRGKALPWRTGSYELRYHHDGMYNVMAVSAPFEIYVDRPASFDYDSVHASLAKIVVLGLDSDPALIPACALPPSSRASSADAGSGSGLEPVRDAEDFRFYSEDQAKRIALGVQEAFGIEFAEEVIVADANVSTLTRRILEGREMLAPFAGNGSGNGGAQ</sequence>
<keyword evidence="12 13" id="KW-1208">Phospholipid metabolism</keyword>
<evidence type="ECO:0000256" key="1">
    <source>
        <dbReference type="ARBA" id="ARBA00004127"/>
    </source>
</evidence>
<dbReference type="STRING" id="1353952.A0A165D5V3"/>
<dbReference type="InParanoid" id="A0A165D5V3"/>
<comment type="subcellular location">
    <subcellularLocation>
        <location evidence="1">Endomembrane system</location>
        <topology evidence="1">Multi-pass membrane protein</topology>
    </subcellularLocation>
    <subcellularLocation>
        <location evidence="13 14">Endoplasmic reticulum membrane</location>
        <topology evidence="13 14">Multi-pass membrane protein</topology>
    </subcellularLocation>
</comment>
<keyword evidence="5 13" id="KW-0949">S-adenosyl-L-methionine</keyword>
<evidence type="ECO:0000256" key="13">
    <source>
        <dbReference type="HAMAP-Rule" id="MF_03217"/>
    </source>
</evidence>
<dbReference type="Gene3D" id="2.60.40.2840">
    <property type="match status" value="1"/>
</dbReference>
<gene>
    <name evidence="16" type="ORF">CALCODRAFT_476321</name>
</gene>
<dbReference type="GO" id="GO:0004608">
    <property type="term" value="F:phosphatidylethanolamine N-methyltransferase activity"/>
    <property type="evidence" value="ECO:0007669"/>
    <property type="project" value="UniProtKB-UniRule"/>
</dbReference>
<comment type="similarity">
    <text evidence="13 14">Belongs to the class VI-like SAM-binding methyltransferase superfamily. CHO2 family.</text>
</comment>
<organism evidence="16 17">
    <name type="scientific">Calocera cornea HHB12733</name>
    <dbReference type="NCBI Taxonomy" id="1353952"/>
    <lineage>
        <taxon>Eukaryota</taxon>
        <taxon>Fungi</taxon>
        <taxon>Dikarya</taxon>
        <taxon>Basidiomycota</taxon>
        <taxon>Agaricomycotina</taxon>
        <taxon>Dacrymycetes</taxon>
        <taxon>Dacrymycetales</taxon>
        <taxon>Dacrymycetaceae</taxon>
        <taxon>Calocera</taxon>
    </lineage>
</organism>
<keyword evidence="11 13" id="KW-0594">Phospholipid biosynthesis</keyword>
<dbReference type="GO" id="GO:0006656">
    <property type="term" value="P:phosphatidylcholine biosynthetic process"/>
    <property type="evidence" value="ECO:0007669"/>
    <property type="project" value="UniProtKB-UniRule"/>
</dbReference>